<evidence type="ECO:0000313" key="2">
    <source>
        <dbReference type="EMBL" id="GHJ26143.1"/>
    </source>
</evidence>
<protein>
    <submittedName>
        <fullName evidence="2">Uncharacterized protein</fullName>
    </submittedName>
</protein>
<sequence length="84" mass="8517">MLPSHRRTLDSGPSCCLSRSAGGGSNGQPAARAIGNSGAPAARSSTAFTVLVIAPSIRLRRVVEPPLSTDGPHGPLVWWAAVSG</sequence>
<dbReference type="Proteomes" id="UP001054854">
    <property type="component" value="Unassembled WGS sequence"/>
</dbReference>
<keyword evidence="3" id="KW-1185">Reference proteome</keyword>
<accession>A0ABQ3TS99</accession>
<dbReference type="EMBL" id="BNEK01000002">
    <property type="protein sequence ID" value="GHJ26143.1"/>
    <property type="molecule type" value="Genomic_DNA"/>
</dbReference>
<organism evidence="2 3">
    <name type="scientific">Streptomyces hygroscopicus</name>
    <dbReference type="NCBI Taxonomy" id="1912"/>
    <lineage>
        <taxon>Bacteria</taxon>
        <taxon>Bacillati</taxon>
        <taxon>Actinomycetota</taxon>
        <taxon>Actinomycetes</taxon>
        <taxon>Kitasatosporales</taxon>
        <taxon>Streptomycetaceae</taxon>
        <taxon>Streptomyces</taxon>
        <taxon>Streptomyces violaceusniger group</taxon>
    </lineage>
</organism>
<reference evidence="2" key="1">
    <citation type="submission" date="2024-05" db="EMBL/GenBank/DDBJ databases">
        <title>Whole genome shotgun sequence of Streptomyces hygroscopicus NBRC 113678.</title>
        <authorList>
            <person name="Komaki H."/>
            <person name="Tamura T."/>
        </authorList>
    </citation>
    <scope>NUCLEOTIDE SEQUENCE</scope>
    <source>
        <strain evidence="2">N11-34</strain>
    </source>
</reference>
<gene>
    <name evidence="2" type="ORF">TPA0910_05760</name>
</gene>
<name>A0ABQ3TS99_STRHY</name>
<comment type="caution">
    <text evidence="2">The sequence shown here is derived from an EMBL/GenBank/DDBJ whole genome shotgun (WGS) entry which is preliminary data.</text>
</comment>
<evidence type="ECO:0000313" key="3">
    <source>
        <dbReference type="Proteomes" id="UP001054854"/>
    </source>
</evidence>
<evidence type="ECO:0000256" key="1">
    <source>
        <dbReference type="SAM" id="MobiDB-lite"/>
    </source>
</evidence>
<feature type="region of interest" description="Disordered" evidence="1">
    <location>
        <begin position="1"/>
        <end position="43"/>
    </location>
</feature>
<proteinExistence type="predicted"/>